<dbReference type="PANTHER" id="PTHR31286">
    <property type="entry name" value="GLYCINE-RICH CELL WALL STRUCTURAL PROTEIN 1.8-LIKE"/>
    <property type="match status" value="1"/>
</dbReference>
<comment type="caution">
    <text evidence="3">The sequence shown here is derived from an EMBL/GenBank/DDBJ whole genome shotgun (WGS) entry which is preliminary data.</text>
</comment>
<evidence type="ECO:0000313" key="3">
    <source>
        <dbReference type="EMBL" id="KAL0445033.1"/>
    </source>
</evidence>
<sequence length="264" mass="29762">METDLTRLGHSLVLTEEQDLGVVMQSGVWHSDPDNGDFYAVGRVLSHKSYHVEVLKTVLKSSLNPAKGMDISFIENGRFLLKFFHSVDRDRVLASGPWTFEKNLVVLAPVSDTDDPAEVDLSFCDFHVRIHGLPLGKMTSDIASFIGGKVDRLKDFDLSKGPESWGSFMRLRVALDVTKPLPRALKLRTVLGDEHIVTFSYERLPNFWYLCGRSGHISQWCDSRFLPNFVDPGANSLFGPWLREVTRVDSKTHFPQHSSLQSNS</sequence>
<reference evidence="3" key="2">
    <citation type="journal article" date="2024" name="Plant">
        <title>Genomic evolution and insights into agronomic trait innovations of Sesamum species.</title>
        <authorList>
            <person name="Miao H."/>
            <person name="Wang L."/>
            <person name="Qu L."/>
            <person name="Liu H."/>
            <person name="Sun Y."/>
            <person name="Le M."/>
            <person name="Wang Q."/>
            <person name="Wei S."/>
            <person name="Zheng Y."/>
            <person name="Lin W."/>
            <person name="Duan Y."/>
            <person name="Cao H."/>
            <person name="Xiong S."/>
            <person name="Wang X."/>
            <person name="Wei L."/>
            <person name="Li C."/>
            <person name="Ma Q."/>
            <person name="Ju M."/>
            <person name="Zhao R."/>
            <person name="Li G."/>
            <person name="Mu C."/>
            <person name="Tian Q."/>
            <person name="Mei H."/>
            <person name="Zhang T."/>
            <person name="Gao T."/>
            <person name="Zhang H."/>
        </authorList>
    </citation>
    <scope>NUCLEOTIDE SEQUENCE</scope>
    <source>
        <strain evidence="3">KEN1</strain>
    </source>
</reference>
<reference evidence="3" key="1">
    <citation type="submission" date="2020-06" db="EMBL/GenBank/DDBJ databases">
        <authorList>
            <person name="Li T."/>
            <person name="Hu X."/>
            <person name="Zhang T."/>
            <person name="Song X."/>
            <person name="Zhang H."/>
            <person name="Dai N."/>
            <person name="Sheng W."/>
            <person name="Hou X."/>
            <person name="Wei L."/>
        </authorList>
    </citation>
    <scope>NUCLEOTIDE SEQUENCE</scope>
    <source>
        <strain evidence="3">KEN1</strain>
        <tissue evidence="3">Leaf</tissue>
    </source>
</reference>
<name>A0AAW2WU03_9LAMI</name>
<feature type="domain" description="Zinc knuckle CX2CX4HX4C" evidence="2">
    <location>
        <begin position="175"/>
        <end position="222"/>
    </location>
</feature>
<evidence type="ECO:0008006" key="4">
    <source>
        <dbReference type="Google" id="ProtNLM"/>
    </source>
</evidence>
<accession>A0AAW2WU03</accession>
<dbReference type="Pfam" id="PF14392">
    <property type="entry name" value="zf-CCHC_4"/>
    <property type="match status" value="1"/>
</dbReference>
<dbReference type="InterPro" id="IPR040256">
    <property type="entry name" value="At4g02000-like"/>
</dbReference>
<feature type="domain" description="DUF4283" evidence="1">
    <location>
        <begin position="41"/>
        <end position="117"/>
    </location>
</feature>
<dbReference type="AlphaFoldDB" id="A0AAW2WU03"/>
<dbReference type="InterPro" id="IPR025836">
    <property type="entry name" value="Zn_knuckle_CX2CX4HX4C"/>
</dbReference>
<evidence type="ECO:0000259" key="2">
    <source>
        <dbReference type="Pfam" id="PF14392"/>
    </source>
</evidence>
<proteinExistence type="predicted"/>
<dbReference type="InterPro" id="IPR025558">
    <property type="entry name" value="DUF4283"/>
</dbReference>
<dbReference type="PANTHER" id="PTHR31286:SF178">
    <property type="entry name" value="DUF4283 DOMAIN-CONTAINING PROTEIN"/>
    <property type="match status" value="1"/>
</dbReference>
<dbReference type="EMBL" id="JACGWN010000007">
    <property type="protein sequence ID" value="KAL0445033.1"/>
    <property type="molecule type" value="Genomic_DNA"/>
</dbReference>
<gene>
    <name evidence="3" type="ORF">Slati_2226000</name>
</gene>
<dbReference type="Pfam" id="PF14111">
    <property type="entry name" value="DUF4283"/>
    <property type="match status" value="1"/>
</dbReference>
<organism evidence="3">
    <name type="scientific">Sesamum latifolium</name>
    <dbReference type="NCBI Taxonomy" id="2727402"/>
    <lineage>
        <taxon>Eukaryota</taxon>
        <taxon>Viridiplantae</taxon>
        <taxon>Streptophyta</taxon>
        <taxon>Embryophyta</taxon>
        <taxon>Tracheophyta</taxon>
        <taxon>Spermatophyta</taxon>
        <taxon>Magnoliopsida</taxon>
        <taxon>eudicotyledons</taxon>
        <taxon>Gunneridae</taxon>
        <taxon>Pentapetalae</taxon>
        <taxon>asterids</taxon>
        <taxon>lamiids</taxon>
        <taxon>Lamiales</taxon>
        <taxon>Pedaliaceae</taxon>
        <taxon>Sesamum</taxon>
    </lineage>
</organism>
<evidence type="ECO:0000259" key="1">
    <source>
        <dbReference type="Pfam" id="PF14111"/>
    </source>
</evidence>
<protein>
    <recommendedName>
        <fullName evidence="4">DUF4283 domain-containing protein</fullName>
    </recommendedName>
</protein>